<dbReference type="NCBIfam" id="NF005085">
    <property type="entry name" value="PRK06520.1"/>
    <property type="match status" value="1"/>
</dbReference>
<keyword evidence="2" id="KW-0808">Transferase</keyword>
<dbReference type="GO" id="GO:0003871">
    <property type="term" value="F:5-methyltetrahydropteroyltriglutamate-homocysteine S-methyltransferase activity"/>
    <property type="evidence" value="ECO:0007669"/>
    <property type="project" value="UniProtKB-EC"/>
</dbReference>
<dbReference type="PANTHER" id="PTHR43844">
    <property type="entry name" value="METHIONINE SYNTHASE"/>
    <property type="match status" value="1"/>
</dbReference>
<keyword evidence="3" id="KW-1185">Reference proteome</keyword>
<dbReference type="Gene3D" id="3.20.20.210">
    <property type="match status" value="1"/>
</dbReference>
<dbReference type="InterPro" id="IPR002629">
    <property type="entry name" value="Met_Synth_C/arc"/>
</dbReference>
<dbReference type="CDD" id="cd03311">
    <property type="entry name" value="CIMS_C_terminal_like"/>
    <property type="match status" value="1"/>
</dbReference>
<dbReference type="GO" id="GO:0008270">
    <property type="term" value="F:zinc ion binding"/>
    <property type="evidence" value="ECO:0007669"/>
    <property type="project" value="InterPro"/>
</dbReference>
<proteinExistence type="predicted"/>
<comment type="caution">
    <text evidence="2">The sequence shown here is derived from an EMBL/GenBank/DDBJ whole genome shotgun (WGS) entry which is preliminary data.</text>
</comment>
<accession>A0A4R6BV50</accession>
<evidence type="ECO:0000259" key="1">
    <source>
        <dbReference type="Pfam" id="PF01717"/>
    </source>
</evidence>
<dbReference type="EC" id="2.1.1.14" evidence="2"/>
<evidence type="ECO:0000313" key="2">
    <source>
        <dbReference type="EMBL" id="TDM12256.1"/>
    </source>
</evidence>
<dbReference type="OrthoDB" id="6430685at2"/>
<protein>
    <submittedName>
        <fullName evidence="2">5-methyltetrahydropteroyltriglutamate--homocysteine S-methyltransferase</fullName>
        <ecNumber evidence="2">2.1.1.14</ecNumber>
    </submittedName>
</protein>
<dbReference type="GO" id="GO:0009086">
    <property type="term" value="P:methionine biosynthetic process"/>
    <property type="evidence" value="ECO:0007669"/>
    <property type="project" value="InterPro"/>
</dbReference>
<keyword evidence="2" id="KW-0489">Methyltransferase</keyword>
<dbReference type="AlphaFoldDB" id="A0A4R6BV50"/>
<dbReference type="EMBL" id="SCWB01000005">
    <property type="protein sequence ID" value="TDM12256.1"/>
    <property type="molecule type" value="Genomic_DNA"/>
</dbReference>
<dbReference type="Proteomes" id="UP000294802">
    <property type="component" value="Unassembled WGS sequence"/>
</dbReference>
<dbReference type="InterPro" id="IPR038071">
    <property type="entry name" value="UROD/MetE-like_sf"/>
</dbReference>
<dbReference type="GO" id="GO:0032259">
    <property type="term" value="P:methylation"/>
    <property type="evidence" value="ECO:0007669"/>
    <property type="project" value="UniProtKB-KW"/>
</dbReference>
<dbReference type="SUPFAM" id="SSF51726">
    <property type="entry name" value="UROD/MetE-like"/>
    <property type="match status" value="1"/>
</dbReference>
<dbReference type="RefSeq" id="WP_133443426.1">
    <property type="nucleotide sequence ID" value="NZ_SCWB01000005.1"/>
</dbReference>
<gene>
    <name evidence="2" type="ORF">ERX29_04105</name>
</gene>
<dbReference type="PANTHER" id="PTHR43844:SF1">
    <property type="entry name" value="METHIONINE SYNTHASE"/>
    <property type="match status" value="1"/>
</dbReference>
<sequence>MTTIPFKADHVGSLLRPKELLQAREDFKKQLISQKELTQLENLLIKDVINKQLDVGLQSITDGEFRRAWWHFDFLEGLHGVTGYIPDEGLQFSGVQTKAYDVKVTEHVSANLNHPHFEHADFLLQAVGNQGTAKVSIPSPNQLFHPNILNHDIYPDINLYQRDVSQAYNDSLKALYDIGIRYVQLDDVYWAGLAATEHRIKRRLRSEEEKQTAIKLATKTVNDAIAGLPDDLHITTHICRGNFRSSWAMKGGYGPIAEDLFKENLDGFFLEYDDERSGDFLPLKHFNRKDSKVVLGLFTSKHGKLENKDTIIERVEEASQYVPKEQLSISPQCGFSSTEEGNILTEDDQWRKLKYIVDIAEEIL</sequence>
<dbReference type="Pfam" id="PF01717">
    <property type="entry name" value="Meth_synt_2"/>
    <property type="match status" value="1"/>
</dbReference>
<organism evidence="2 3">
    <name type="scientific">Macrococcus lamae</name>
    <dbReference type="NCBI Taxonomy" id="198484"/>
    <lineage>
        <taxon>Bacteria</taxon>
        <taxon>Bacillati</taxon>
        <taxon>Bacillota</taxon>
        <taxon>Bacilli</taxon>
        <taxon>Bacillales</taxon>
        <taxon>Staphylococcaceae</taxon>
        <taxon>Macrococcus</taxon>
    </lineage>
</organism>
<feature type="domain" description="Cobalamin-independent methionine synthase MetE C-terminal/archaeal" evidence="1">
    <location>
        <begin position="163"/>
        <end position="341"/>
    </location>
</feature>
<evidence type="ECO:0000313" key="3">
    <source>
        <dbReference type="Proteomes" id="UP000294802"/>
    </source>
</evidence>
<name>A0A4R6BV50_9STAP</name>
<reference evidence="2 3" key="1">
    <citation type="submission" date="2019-01" db="EMBL/GenBank/DDBJ databases">
        <title>Draft genome sequences of the type strains of six Macrococcus species.</title>
        <authorList>
            <person name="Mazhar S."/>
            <person name="Altermann E."/>
            <person name="Hill C."/>
            <person name="Mcauliffe O."/>
        </authorList>
    </citation>
    <scope>NUCLEOTIDE SEQUENCE [LARGE SCALE GENOMIC DNA]</scope>
    <source>
        <strain evidence="2 3">CCM4815</strain>
    </source>
</reference>